<comment type="caution">
    <text evidence="1">The sequence shown here is derived from an EMBL/GenBank/DDBJ whole genome shotgun (WGS) entry which is preliminary data.</text>
</comment>
<proteinExistence type="predicted"/>
<sequence length="394" mass="44345">MDFIITANIDQGKTKPPLNLSRQERREHDSLESLCRRKYWTRLWIIQEIALSKSVLVQCGSRSIPWTLLGYLFNNLRSCVHASYRFSITCSAPFRLSQAAIDKDELRFPLALPLADLTLKFKGSECEDPRDAVFGLPGLTLLCCRDAVRADYLMTSEQLCNNLLLHHIAYHLVLEDTFIDSARTADIRDVCFAVTSTSRVTRELEHSIASLSMKARRSVWPIPAYSRTDRGGVILSLCANDLRNALRAPEAIEYRRYMSGTTSPAPTPPPNDAPVVDLRKTVTERLMGRAESWIAEHYRETADWEKQRESLATAKKVASRRPTHIFLTDTGYSGIMTADTKIGDAAFSKGQFDLKVSFEGNHPQNNNPLKASNSQSGICVDAETTFQVLLSWLK</sequence>
<dbReference type="AlphaFoldDB" id="A0A8H7W465"/>
<dbReference type="InterPro" id="IPR052895">
    <property type="entry name" value="HetReg/Transcr_Mod"/>
</dbReference>
<accession>A0A8H7W465</accession>
<gene>
    <name evidence="1" type="ORF">IFR04_012300</name>
</gene>
<keyword evidence="2" id="KW-1185">Reference proteome</keyword>
<dbReference type="PANTHER" id="PTHR24148:SF73">
    <property type="entry name" value="HET DOMAIN PROTEIN (AFU_ORTHOLOGUE AFUA_8G01020)"/>
    <property type="match status" value="1"/>
</dbReference>
<protein>
    <recommendedName>
        <fullName evidence="3">Heterokaryon incompatibility domain-containing protein</fullName>
    </recommendedName>
</protein>
<dbReference type="PANTHER" id="PTHR24148">
    <property type="entry name" value="ANKYRIN REPEAT DOMAIN-CONTAINING PROTEIN 39 HOMOLOG-RELATED"/>
    <property type="match status" value="1"/>
</dbReference>
<evidence type="ECO:0000313" key="2">
    <source>
        <dbReference type="Proteomes" id="UP000664132"/>
    </source>
</evidence>
<name>A0A8H7W465_9HELO</name>
<dbReference type="EMBL" id="JAFJYH010000259">
    <property type="protein sequence ID" value="KAG4414552.1"/>
    <property type="molecule type" value="Genomic_DNA"/>
</dbReference>
<dbReference type="Proteomes" id="UP000664132">
    <property type="component" value="Unassembled WGS sequence"/>
</dbReference>
<organism evidence="1 2">
    <name type="scientific">Cadophora malorum</name>
    <dbReference type="NCBI Taxonomy" id="108018"/>
    <lineage>
        <taxon>Eukaryota</taxon>
        <taxon>Fungi</taxon>
        <taxon>Dikarya</taxon>
        <taxon>Ascomycota</taxon>
        <taxon>Pezizomycotina</taxon>
        <taxon>Leotiomycetes</taxon>
        <taxon>Helotiales</taxon>
        <taxon>Ploettnerulaceae</taxon>
        <taxon>Cadophora</taxon>
    </lineage>
</organism>
<evidence type="ECO:0008006" key="3">
    <source>
        <dbReference type="Google" id="ProtNLM"/>
    </source>
</evidence>
<evidence type="ECO:0000313" key="1">
    <source>
        <dbReference type="EMBL" id="KAG4414552.1"/>
    </source>
</evidence>
<dbReference type="OrthoDB" id="3553147at2759"/>
<reference evidence="1" key="1">
    <citation type="submission" date="2021-02" db="EMBL/GenBank/DDBJ databases">
        <title>Genome sequence Cadophora malorum strain M34.</title>
        <authorList>
            <person name="Stefanovic E."/>
            <person name="Vu D."/>
            <person name="Scully C."/>
            <person name="Dijksterhuis J."/>
            <person name="Roader J."/>
            <person name="Houbraken J."/>
        </authorList>
    </citation>
    <scope>NUCLEOTIDE SEQUENCE</scope>
    <source>
        <strain evidence="1">M34</strain>
    </source>
</reference>